<feature type="transmembrane region" description="Helical" evidence="5">
    <location>
        <begin position="12"/>
        <end position="38"/>
    </location>
</feature>
<dbReference type="CDD" id="cd17321">
    <property type="entry name" value="MFS_MMR_MDR_like"/>
    <property type="match status" value="1"/>
</dbReference>
<accession>A0ABV8EY99</accession>
<evidence type="ECO:0000313" key="8">
    <source>
        <dbReference type="Proteomes" id="UP001595698"/>
    </source>
</evidence>
<dbReference type="InterPro" id="IPR036259">
    <property type="entry name" value="MFS_trans_sf"/>
</dbReference>
<comment type="caution">
    <text evidence="7">The sequence shown here is derived from an EMBL/GenBank/DDBJ whole genome shotgun (WGS) entry which is preliminary data.</text>
</comment>
<feature type="transmembrane region" description="Helical" evidence="5">
    <location>
        <begin position="203"/>
        <end position="221"/>
    </location>
</feature>
<evidence type="ECO:0000256" key="2">
    <source>
        <dbReference type="ARBA" id="ARBA00022692"/>
    </source>
</evidence>
<dbReference type="PANTHER" id="PTHR42718">
    <property type="entry name" value="MAJOR FACILITATOR SUPERFAMILY MULTIDRUG TRANSPORTER MFSC"/>
    <property type="match status" value="1"/>
</dbReference>
<keyword evidence="3 5" id="KW-1133">Transmembrane helix</keyword>
<dbReference type="Pfam" id="PF07690">
    <property type="entry name" value="MFS_1"/>
    <property type="match status" value="1"/>
</dbReference>
<feature type="transmembrane region" description="Helical" evidence="5">
    <location>
        <begin position="356"/>
        <end position="377"/>
    </location>
</feature>
<dbReference type="EMBL" id="JBHSBC010000005">
    <property type="protein sequence ID" value="MFC3980048.1"/>
    <property type="molecule type" value="Genomic_DNA"/>
</dbReference>
<evidence type="ECO:0000256" key="3">
    <source>
        <dbReference type="ARBA" id="ARBA00022989"/>
    </source>
</evidence>
<evidence type="ECO:0000256" key="1">
    <source>
        <dbReference type="ARBA" id="ARBA00004651"/>
    </source>
</evidence>
<feature type="transmembrane region" description="Helical" evidence="5">
    <location>
        <begin position="418"/>
        <end position="439"/>
    </location>
</feature>
<comment type="subcellular location">
    <subcellularLocation>
        <location evidence="1">Cell membrane</location>
        <topology evidence="1">Multi-pass membrane protein</topology>
    </subcellularLocation>
</comment>
<dbReference type="Gene3D" id="1.20.1720.10">
    <property type="entry name" value="Multidrug resistance protein D"/>
    <property type="match status" value="1"/>
</dbReference>
<sequence length="458" mass="46222">MSPSPTPTRRWIALTGLLVAEAMNLLDSTITTVAAPVIRAGLYGTASDTQWIAAAYTLPFAVALVPGGRLGDIHGRRRLFVIGVCGFLLASTACTAAPTMTALLAARVVQGCFAGLVVPQTIGLIRAAFDGPALGRALSLIGPVMGLTAVAGPVLGGLITHADLAGLSWRAVFLVNVPLGLLTLVCARFLDEDRPARRPGLDVPGFLLSGAVAAAFVIPTINGGTSWVLLAAGFLGAAVLAAHVRRRGASGRDPVFEPSLFHDRGFPAALASSVLYFAVSTGVVFTVVLHVEDGLHRSVLASSLTVLPFSAGLAVSSLLAGQLLLPRTGPGLMFAGIVLLAAGLVWGVAVPSWLPAALGVSGLGGGLVTVPFFAVALSRVRPHETGSAAGLLNAVQQLGGTFGVAVLGGAYLGTRSLTAPFVVSLALGTALTLSVALMLGARAGGTAHSHAPCDCAPG</sequence>
<evidence type="ECO:0000259" key="6">
    <source>
        <dbReference type="PROSITE" id="PS50850"/>
    </source>
</evidence>
<dbReference type="RefSeq" id="WP_386188959.1">
    <property type="nucleotide sequence ID" value="NZ_JBHSBC010000005.1"/>
</dbReference>
<dbReference type="InterPro" id="IPR020846">
    <property type="entry name" value="MFS_dom"/>
</dbReference>
<feature type="domain" description="Major facilitator superfamily (MFS) profile" evidence="6">
    <location>
        <begin position="13"/>
        <end position="443"/>
    </location>
</feature>
<feature type="transmembrane region" description="Helical" evidence="5">
    <location>
        <begin position="171"/>
        <end position="191"/>
    </location>
</feature>
<organism evidence="7 8">
    <name type="scientific">Streptosporangium jomthongense</name>
    <dbReference type="NCBI Taxonomy" id="1193683"/>
    <lineage>
        <taxon>Bacteria</taxon>
        <taxon>Bacillati</taxon>
        <taxon>Actinomycetota</taxon>
        <taxon>Actinomycetes</taxon>
        <taxon>Streptosporangiales</taxon>
        <taxon>Streptosporangiaceae</taxon>
        <taxon>Streptosporangium</taxon>
    </lineage>
</organism>
<keyword evidence="4 5" id="KW-0472">Membrane</keyword>
<evidence type="ECO:0000256" key="5">
    <source>
        <dbReference type="SAM" id="Phobius"/>
    </source>
</evidence>
<keyword evidence="2 5" id="KW-0812">Transmembrane</keyword>
<feature type="transmembrane region" description="Helical" evidence="5">
    <location>
        <begin position="137"/>
        <end position="159"/>
    </location>
</feature>
<feature type="transmembrane region" description="Helical" evidence="5">
    <location>
        <begin position="300"/>
        <end position="320"/>
    </location>
</feature>
<feature type="transmembrane region" description="Helical" evidence="5">
    <location>
        <begin position="79"/>
        <end position="98"/>
    </location>
</feature>
<feature type="transmembrane region" description="Helical" evidence="5">
    <location>
        <begin position="265"/>
        <end position="288"/>
    </location>
</feature>
<evidence type="ECO:0000313" key="7">
    <source>
        <dbReference type="EMBL" id="MFC3980048.1"/>
    </source>
</evidence>
<name>A0ABV8EY99_9ACTN</name>
<feature type="transmembrane region" description="Helical" evidence="5">
    <location>
        <begin position="389"/>
        <end position="412"/>
    </location>
</feature>
<feature type="transmembrane region" description="Helical" evidence="5">
    <location>
        <begin position="332"/>
        <end position="350"/>
    </location>
</feature>
<dbReference type="Gene3D" id="1.20.1250.20">
    <property type="entry name" value="MFS general substrate transporter like domains"/>
    <property type="match status" value="1"/>
</dbReference>
<gene>
    <name evidence="7" type="ORF">ACFOYY_07945</name>
</gene>
<dbReference type="PANTHER" id="PTHR42718:SF39">
    <property type="entry name" value="ACTINORHODIN TRANSPORTER-RELATED"/>
    <property type="match status" value="1"/>
</dbReference>
<feature type="transmembrane region" description="Helical" evidence="5">
    <location>
        <begin position="104"/>
        <end position="125"/>
    </location>
</feature>
<evidence type="ECO:0000256" key="4">
    <source>
        <dbReference type="ARBA" id="ARBA00023136"/>
    </source>
</evidence>
<protein>
    <submittedName>
        <fullName evidence="7">MFS transporter</fullName>
    </submittedName>
</protein>
<reference evidence="8" key="1">
    <citation type="journal article" date="2019" name="Int. J. Syst. Evol. Microbiol.">
        <title>The Global Catalogue of Microorganisms (GCM) 10K type strain sequencing project: providing services to taxonomists for standard genome sequencing and annotation.</title>
        <authorList>
            <consortium name="The Broad Institute Genomics Platform"/>
            <consortium name="The Broad Institute Genome Sequencing Center for Infectious Disease"/>
            <person name="Wu L."/>
            <person name="Ma J."/>
        </authorList>
    </citation>
    <scope>NUCLEOTIDE SEQUENCE [LARGE SCALE GENOMIC DNA]</scope>
    <source>
        <strain evidence="8">TBRC 7912</strain>
    </source>
</reference>
<feature type="transmembrane region" description="Helical" evidence="5">
    <location>
        <begin position="50"/>
        <end position="67"/>
    </location>
</feature>
<dbReference type="SUPFAM" id="SSF103473">
    <property type="entry name" value="MFS general substrate transporter"/>
    <property type="match status" value="1"/>
</dbReference>
<feature type="transmembrane region" description="Helical" evidence="5">
    <location>
        <begin position="227"/>
        <end position="244"/>
    </location>
</feature>
<dbReference type="PROSITE" id="PS50850">
    <property type="entry name" value="MFS"/>
    <property type="match status" value="1"/>
</dbReference>
<dbReference type="InterPro" id="IPR011701">
    <property type="entry name" value="MFS"/>
</dbReference>
<keyword evidence="8" id="KW-1185">Reference proteome</keyword>
<proteinExistence type="predicted"/>
<dbReference type="Proteomes" id="UP001595698">
    <property type="component" value="Unassembled WGS sequence"/>
</dbReference>